<dbReference type="SMART" id="SM00506">
    <property type="entry name" value="A1pp"/>
    <property type="match status" value="1"/>
</dbReference>
<dbReference type="SUPFAM" id="SSF52949">
    <property type="entry name" value="Macro domain-like"/>
    <property type="match status" value="1"/>
</dbReference>
<dbReference type="InterPro" id="IPR043472">
    <property type="entry name" value="Macro_dom-like"/>
</dbReference>
<name>A0AAV2QKS6_MEGNR</name>
<dbReference type="GO" id="GO:0140291">
    <property type="term" value="P:peptidyl-glutamate ADP-deribosylation"/>
    <property type="evidence" value="ECO:0007669"/>
    <property type="project" value="TreeGrafter"/>
</dbReference>
<dbReference type="InterPro" id="IPR002589">
    <property type="entry name" value="Macro_dom"/>
</dbReference>
<accession>A0AAV2QKS6</accession>
<dbReference type="GO" id="GO:0140293">
    <property type="term" value="F:ADP-ribosylglutamate hydrolase activity"/>
    <property type="evidence" value="ECO:0007669"/>
    <property type="project" value="TreeGrafter"/>
</dbReference>
<evidence type="ECO:0000259" key="2">
    <source>
        <dbReference type="PROSITE" id="PS51154"/>
    </source>
</evidence>
<keyword evidence="4" id="KW-1185">Reference proteome</keyword>
<sequence length="322" mass="36406">MSVYLSEHERLGRSCLKIHRATCDTSLVNRMSRIAPQTWEEEKKRIFELSLEDKRKLYKCGERYTVLEKVKTWPEYAKENAYELQKLKLKGDVVKSIIEQEVFKTDPELNDKVSFFMGDITTLEIDAIVNAANNSLLGGGGVNGAIHRGAEKYLLAECKTLNGCDTGDAKITGGYQLPAKYIVHTVGPIGEKPNNLRSCYHRSLELAMENKVRTIAFPCISTGVYGYPNENAVMVVLPTVRKVLEENRDKFDRIIFCLFMPIDVDLYKSFLPIYFPLPITQTADADAEDNVEAEVVSKLPEVPDDTPTSDKEDPLKEIQKED</sequence>
<evidence type="ECO:0000256" key="1">
    <source>
        <dbReference type="SAM" id="MobiDB-lite"/>
    </source>
</evidence>
<dbReference type="GO" id="GO:0006974">
    <property type="term" value="P:DNA damage response"/>
    <property type="evidence" value="ECO:0007669"/>
    <property type="project" value="TreeGrafter"/>
</dbReference>
<proteinExistence type="predicted"/>
<feature type="domain" description="Macro" evidence="2">
    <location>
        <begin position="100"/>
        <end position="275"/>
    </location>
</feature>
<evidence type="ECO:0000313" key="4">
    <source>
        <dbReference type="Proteomes" id="UP001497623"/>
    </source>
</evidence>
<dbReference type="Proteomes" id="UP001497623">
    <property type="component" value="Unassembled WGS sequence"/>
</dbReference>
<gene>
    <name evidence="3" type="ORF">MNOR_LOCUS13276</name>
</gene>
<dbReference type="EMBL" id="CAXKWB010007538">
    <property type="protein sequence ID" value="CAL4087661.1"/>
    <property type="molecule type" value="Genomic_DNA"/>
</dbReference>
<reference evidence="3 4" key="1">
    <citation type="submission" date="2024-05" db="EMBL/GenBank/DDBJ databases">
        <authorList>
            <person name="Wallberg A."/>
        </authorList>
    </citation>
    <scope>NUCLEOTIDE SEQUENCE [LARGE SCALE GENOMIC DNA]</scope>
</reference>
<feature type="region of interest" description="Disordered" evidence="1">
    <location>
        <begin position="288"/>
        <end position="322"/>
    </location>
</feature>
<evidence type="ECO:0000313" key="3">
    <source>
        <dbReference type="EMBL" id="CAL4087661.1"/>
    </source>
</evidence>
<dbReference type="PANTHER" id="PTHR11106:SF27">
    <property type="entry name" value="MACRO DOMAIN-CONTAINING PROTEIN"/>
    <property type="match status" value="1"/>
</dbReference>
<organism evidence="3 4">
    <name type="scientific">Meganyctiphanes norvegica</name>
    <name type="common">Northern krill</name>
    <name type="synonym">Thysanopoda norvegica</name>
    <dbReference type="NCBI Taxonomy" id="48144"/>
    <lineage>
        <taxon>Eukaryota</taxon>
        <taxon>Metazoa</taxon>
        <taxon>Ecdysozoa</taxon>
        <taxon>Arthropoda</taxon>
        <taxon>Crustacea</taxon>
        <taxon>Multicrustacea</taxon>
        <taxon>Malacostraca</taxon>
        <taxon>Eumalacostraca</taxon>
        <taxon>Eucarida</taxon>
        <taxon>Euphausiacea</taxon>
        <taxon>Euphausiidae</taxon>
        <taxon>Meganyctiphanes</taxon>
    </lineage>
</organism>
<feature type="non-terminal residue" evidence="3">
    <location>
        <position position="322"/>
    </location>
</feature>
<dbReference type="GO" id="GO:0005654">
    <property type="term" value="C:nucleoplasm"/>
    <property type="evidence" value="ECO:0007669"/>
    <property type="project" value="TreeGrafter"/>
</dbReference>
<dbReference type="GO" id="GO:0042278">
    <property type="term" value="P:purine nucleoside metabolic process"/>
    <property type="evidence" value="ECO:0007669"/>
    <property type="project" value="TreeGrafter"/>
</dbReference>
<dbReference type="AlphaFoldDB" id="A0AAV2QKS6"/>
<protein>
    <recommendedName>
        <fullName evidence="2">Macro domain-containing protein</fullName>
    </recommendedName>
</protein>
<dbReference type="Pfam" id="PF01661">
    <property type="entry name" value="Macro"/>
    <property type="match status" value="1"/>
</dbReference>
<feature type="compositionally biased region" description="Basic and acidic residues" evidence="1">
    <location>
        <begin position="308"/>
        <end position="322"/>
    </location>
</feature>
<dbReference type="Gene3D" id="3.40.220.10">
    <property type="entry name" value="Leucine Aminopeptidase, subunit E, domain 1"/>
    <property type="match status" value="1"/>
</dbReference>
<dbReference type="PANTHER" id="PTHR11106">
    <property type="entry name" value="GANGLIOSIDE INDUCED DIFFERENTIATION ASSOCIATED PROTEIN 2-RELATED"/>
    <property type="match status" value="1"/>
</dbReference>
<dbReference type="PROSITE" id="PS51154">
    <property type="entry name" value="MACRO"/>
    <property type="match status" value="1"/>
</dbReference>
<dbReference type="CDD" id="cd02908">
    <property type="entry name" value="Macro_OAADPr_deacetylase"/>
    <property type="match status" value="1"/>
</dbReference>
<comment type="caution">
    <text evidence="3">The sequence shown here is derived from an EMBL/GenBank/DDBJ whole genome shotgun (WGS) entry which is preliminary data.</text>
</comment>